<keyword evidence="1" id="KW-0732">Signal</keyword>
<accession>A0A5B7IHA3</accession>
<reference evidence="2 3" key="1">
    <citation type="submission" date="2019-05" db="EMBL/GenBank/DDBJ databases">
        <title>Another draft genome of Portunus trituberculatus and its Hox gene families provides insights of decapod evolution.</title>
        <authorList>
            <person name="Jeong J.-H."/>
            <person name="Song I."/>
            <person name="Kim S."/>
            <person name="Choi T."/>
            <person name="Kim D."/>
            <person name="Ryu S."/>
            <person name="Kim W."/>
        </authorList>
    </citation>
    <scope>NUCLEOTIDE SEQUENCE [LARGE SCALE GENOMIC DNA]</scope>
    <source>
        <tissue evidence="2">Muscle</tissue>
    </source>
</reference>
<name>A0A5B7IHA3_PORTR</name>
<evidence type="ECO:0000313" key="2">
    <source>
        <dbReference type="EMBL" id="MPC83860.1"/>
    </source>
</evidence>
<proteinExistence type="predicted"/>
<sequence length="151" mass="16083">MLWWMLVVVTARPVVACSLGGSIVNRVECDLTGSPYTVTQDVVVQKGATLVLKPGVTLQFDPGVGITVKGVLEAEVRFQAGCGFALHYLECGDLNLPRQGGRASAPAAPPAPPHLILGHLVSLSRSFISFTGHAGRCEWRDDMTMKQPAIS</sequence>
<keyword evidence="3" id="KW-1185">Reference proteome</keyword>
<organism evidence="2 3">
    <name type="scientific">Portunus trituberculatus</name>
    <name type="common">Swimming crab</name>
    <name type="synonym">Neptunus trituberculatus</name>
    <dbReference type="NCBI Taxonomy" id="210409"/>
    <lineage>
        <taxon>Eukaryota</taxon>
        <taxon>Metazoa</taxon>
        <taxon>Ecdysozoa</taxon>
        <taxon>Arthropoda</taxon>
        <taxon>Crustacea</taxon>
        <taxon>Multicrustacea</taxon>
        <taxon>Malacostraca</taxon>
        <taxon>Eumalacostraca</taxon>
        <taxon>Eucarida</taxon>
        <taxon>Decapoda</taxon>
        <taxon>Pleocyemata</taxon>
        <taxon>Brachyura</taxon>
        <taxon>Eubrachyura</taxon>
        <taxon>Portunoidea</taxon>
        <taxon>Portunidae</taxon>
        <taxon>Portuninae</taxon>
        <taxon>Portunus</taxon>
    </lineage>
</organism>
<comment type="caution">
    <text evidence="2">The sequence shown here is derived from an EMBL/GenBank/DDBJ whole genome shotgun (WGS) entry which is preliminary data.</text>
</comment>
<dbReference type="AlphaFoldDB" id="A0A5B7IHA3"/>
<feature type="chain" id="PRO_5022916469" evidence="1">
    <location>
        <begin position="17"/>
        <end position="151"/>
    </location>
</feature>
<dbReference type="EMBL" id="VSRR010063721">
    <property type="protein sequence ID" value="MPC83860.1"/>
    <property type="molecule type" value="Genomic_DNA"/>
</dbReference>
<dbReference type="Proteomes" id="UP000324222">
    <property type="component" value="Unassembled WGS sequence"/>
</dbReference>
<gene>
    <name evidence="2" type="primary">bark_0</name>
    <name evidence="2" type="ORF">E2C01_078581</name>
</gene>
<feature type="signal peptide" evidence="1">
    <location>
        <begin position="1"/>
        <end position="16"/>
    </location>
</feature>
<protein>
    <submittedName>
        <fullName evidence="2">Protein bark beetle</fullName>
    </submittedName>
</protein>
<evidence type="ECO:0000256" key="1">
    <source>
        <dbReference type="SAM" id="SignalP"/>
    </source>
</evidence>
<evidence type="ECO:0000313" key="3">
    <source>
        <dbReference type="Proteomes" id="UP000324222"/>
    </source>
</evidence>